<evidence type="ECO:0000313" key="2">
    <source>
        <dbReference type="Proteomes" id="UP000051176"/>
    </source>
</evidence>
<name>A0A0R1GLN7_9LACO</name>
<keyword evidence="2" id="KW-1185">Reference proteome</keyword>
<dbReference type="EMBL" id="AZCZ01000042">
    <property type="protein sequence ID" value="KRK34904.1"/>
    <property type="molecule type" value="Genomic_DNA"/>
</dbReference>
<reference evidence="1 2" key="1">
    <citation type="journal article" date="2015" name="Genome Announc.">
        <title>Expanding the biotechnology potential of lactobacilli through comparative genomics of 213 strains and associated genera.</title>
        <authorList>
            <person name="Sun Z."/>
            <person name="Harris H.M."/>
            <person name="McCann A."/>
            <person name="Guo C."/>
            <person name="Argimon S."/>
            <person name="Zhang W."/>
            <person name="Yang X."/>
            <person name="Jeffery I.B."/>
            <person name="Cooney J.C."/>
            <person name="Kagawa T.F."/>
            <person name="Liu W."/>
            <person name="Song Y."/>
            <person name="Salvetti E."/>
            <person name="Wrobel A."/>
            <person name="Rasinkangas P."/>
            <person name="Parkhill J."/>
            <person name="Rea M.C."/>
            <person name="O'Sullivan O."/>
            <person name="Ritari J."/>
            <person name="Douillard F.P."/>
            <person name="Paul Ross R."/>
            <person name="Yang R."/>
            <person name="Briner A.E."/>
            <person name="Felis G.E."/>
            <person name="de Vos W.M."/>
            <person name="Barrangou R."/>
            <person name="Klaenhammer T.R."/>
            <person name="Caufield P.W."/>
            <person name="Cui Y."/>
            <person name="Zhang H."/>
            <person name="O'Toole P.W."/>
        </authorList>
    </citation>
    <scope>NUCLEOTIDE SEQUENCE [LARGE SCALE GENOMIC DNA]</scope>
    <source>
        <strain evidence="1 2">ATCC 53295</strain>
    </source>
</reference>
<dbReference type="eggNOG" id="ENOG5032A5E">
    <property type="taxonomic scope" value="Bacteria"/>
</dbReference>
<protein>
    <submittedName>
        <fullName evidence="1">Uncharacterized protein</fullName>
    </submittedName>
</protein>
<accession>A0A0R1GLN7</accession>
<dbReference type="AlphaFoldDB" id="A0A0R1GLN7"/>
<organism evidence="1 2">
    <name type="scientific">Levilactobacillus parabrevis ATCC 53295</name>
    <dbReference type="NCBI Taxonomy" id="1267003"/>
    <lineage>
        <taxon>Bacteria</taxon>
        <taxon>Bacillati</taxon>
        <taxon>Bacillota</taxon>
        <taxon>Bacilli</taxon>
        <taxon>Lactobacillales</taxon>
        <taxon>Lactobacillaceae</taxon>
        <taxon>Levilactobacillus</taxon>
    </lineage>
</organism>
<proteinExistence type="predicted"/>
<dbReference type="PATRIC" id="fig|1267003.4.peg.1753"/>
<comment type="caution">
    <text evidence="1">The sequence shown here is derived from an EMBL/GenBank/DDBJ whole genome shotgun (WGS) entry which is preliminary data.</text>
</comment>
<evidence type="ECO:0000313" key="1">
    <source>
        <dbReference type="EMBL" id="KRK34904.1"/>
    </source>
</evidence>
<gene>
    <name evidence="1" type="ORF">FD07_GL001663</name>
</gene>
<dbReference type="Proteomes" id="UP000051176">
    <property type="component" value="Unassembled WGS sequence"/>
</dbReference>
<dbReference type="STRING" id="357278.IV61_GL001746"/>
<sequence>MVSAIKSKLRLNLVIYAHDKGKSSIQVDGLAKELTNTIFKSQKKLLEAYDTIDVKDDVLQDFRIFTIMDVDDVSDQSKRTNYMAGHISGIGNHPLKAYIRPIYCDKNFEDVLREADFEFVAQSNRQKKRYDEMFSPGHWPATEENVREMATRLERSKKTNLDVFLNYCLDHKFKLSD</sequence>